<keyword evidence="4" id="KW-1185">Reference proteome</keyword>
<proteinExistence type="predicted"/>
<evidence type="ECO:0000256" key="2">
    <source>
        <dbReference type="SAM" id="MobiDB-lite"/>
    </source>
</evidence>
<name>A0A078B2P1_STYLE</name>
<keyword evidence="1" id="KW-0175">Coiled coil</keyword>
<accession>A0A078B2P1</accession>
<dbReference type="Proteomes" id="UP000039865">
    <property type="component" value="Unassembled WGS sequence"/>
</dbReference>
<gene>
    <name evidence="3" type="primary">Contig4500.g4807</name>
    <name evidence="3" type="ORF">STYLEM_17930</name>
</gene>
<organism evidence="3 4">
    <name type="scientific">Stylonychia lemnae</name>
    <name type="common">Ciliate</name>
    <dbReference type="NCBI Taxonomy" id="5949"/>
    <lineage>
        <taxon>Eukaryota</taxon>
        <taxon>Sar</taxon>
        <taxon>Alveolata</taxon>
        <taxon>Ciliophora</taxon>
        <taxon>Intramacronucleata</taxon>
        <taxon>Spirotrichea</taxon>
        <taxon>Stichotrichia</taxon>
        <taxon>Sporadotrichida</taxon>
        <taxon>Oxytrichidae</taxon>
        <taxon>Stylonychinae</taxon>
        <taxon>Stylonychia</taxon>
    </lineage>
</organism>
<evidence type="ECO:0000313" key="3">
    <source>
        <dbReference type="EMBL" id="CDW88805.1"/>
    </source>
</evidence>
<protein>
    <submittedName>
        <fullName evidence="3">Uncharacterized protein</fullName>
    </submittedName>
</protein>
<reference evidence="3 4" key="1">
    <citation type="submission" date="2014-06" db="EMBL/GenBank/DDBJ databases">
        <authorList>
            <person name="Swart Estienne"/>
        </authorList>
    </citation>
    <scope>NUCLEOTIDE SEQUENCE [LARGE SCALE GENOMIC DNA]</scope>
    <source>
        <strain evidence="3 4">130c</strain>
    </source>
</reference>
<dbReference type="EMBL" id="CCKQ01016911">
    <property type="protein sequence ID" value="CDW88805.1"/>
    <property type="molecule type" value="Genomic_DNA"/>
</dbReference>
<feature type="coiled-coil region" evidence="1">
    <location>
        <begin position="50"/>
        <end position="280"/>
    </location>
</feature>
<dbReference type="AlphaFoldDB" id="A0A078B2P1"/>
<feature type="region of interest" description="Disordered" evidence="2">
    <location>
        <begin position="304"/>
        <end position="335"/>
    </location>
</feature>
<dbReference type="InParanoid" id="A0A078B2P1"/>
<feature type="compositionally biased region" description="Low complexity" evidence="2">
    <location>
        <begin position="319"/>
        <end position="328"/>
    </location>
</feature>
<sequence length="605" mass="70451">MRSQKTTSASLIQVNNEVDLSYFKRMLEDTKRRLDQLSFIEQRAAMVGSISSLEDEITIAYDEIKKNEKDLNSIFSVAEFLFDNREDLYLKYEEEQQKVEDQKREIHGLNQKIDSIMEELTQKSQNIDRLNKAMQTLEKQIKDQRTENEKLKKKGEDWNKKHDVLKESLQQQIDKTQEIEETSQDKVKDYETRLQELQTMLNEYIGNNEKQTLINDEKDLEISRLRRENEDLQKVKKNSTEKIMEYQAINERLRKDKQILEDAKNELNKKMEMMEMLQKSAAMVMGKNDFEDENIGGGGLGGDLKDFEDMDNSFNGGELNNSNNNLSRSDQRDSRRGTFQMDLNQSLNSDQQEFQNKLFDMQQQYSTVQPEIGSYRNSLNVENNQIFTNELLNNIKPETRDFEIQTEVLQVTEKKIQTENAGQLSVNIQTDKAENKSIGIQAVQAIETSDQEIQTESEEEQLVSLSLNVFRFDLKPTIQVQLQQQSPIKKVENSQSPNKRISRMMIKPKGFENLQISMTDGNNEDSPKNELNLKQVPATEKADGQKKKFDLTQQSDFEQMRTAPSIQTPSSKSSFFMKDQLTNDYFMNRDPMKEFFALVSIILIS</sequence>
<evidence type="ECO:0000313" key="4">
    <source>
        <dbReference type="Proteomes" id="UP000039865"/>
    </source>
</evidence>
<evidence type="ECO:0000256" key="1">
    <source>
        <dbReference type="SAM" id="Coils"/>
    </source>
</evidence>